<name>A0AAE6X265_9STAP</name>
<proteinExistence type="predicted"/>
<dbReference type="Gene3D" id="3.30.920.30">
    <property type="entry name" value="Hypothetical protein"/>
    <property type="match status" value="1"/>
</dbReference>
<dbReference type="AlphaFoldDB" id="A0AAE6X265"/>
<dbReference type="SUPFAM" id="SSF54786">
    <property type="entry name" value="YcfA/nrd intein domain"/>
    <property type="match status" value="1"/>
</dbReference>
<accession>A0AAE6X265</accession>
<dbReference type="RefSeq" id="WP_164953341.1">
    <property type="nucleotide sequence ID" value="NZ_CP047363.1"/>
</dbReference>
<evidence type="ECO:0000313" key="1">
    <source>
        <dbReference type="EMBL" id="QIH78142.1"/>
    </source>
</evidence>
<dbReference type="InterPro" id="IPR038570">
    <property type="entry name" value="HicA_sf"/>
</dbReference>
<reference evidence="1" key="1">
    <citation type="journal article" date="2020" name="Antimicrob. Agents Chemother.">
        <title>The novel macrolide resistance genes mef(D), msr(F) and msr(H) are present on resistance islands in Macrococcus canis, Macrococcus caseolyticus and Staphylococcus aureus.</title>
        <authorList>
            <person name="Schwendener S."/>
            <person name="Dona V."/>
            <person name="Perreten V."/>
        </authorList>
    </citation>
    <scope>NUCLEOTIDE SEQUENCE</scope>
    <source>
        <strain evidence="1">Epi0076A</strain>
    </source>
</reference>
<organism evidence="1 2">
    <name type="scientific">Macrococcoides canis</name>
    <dbReference type="NCBI Taxonomy" id="1855823"/>
    <lineage>
        <taxon>Bacteria</taxon>
        <taxon>Bacillati</taxon>
        <taxon>Bacillota</taxon>
        <taxon>Bacilli</taxon>
        <taxon>Bacillales</taxon>
        <taxon>Staphylococcaceae</taxon>
        <taxon>Macrococcoides</taxon>
    </lineage>
</organism>
<evidence type="ECO:0008006" key="3">
    <source>
        <dbReference type="Google" id="ProtNLM"/>
    </source>
</evidence>
<protein>
    <recommendedName>
        <fullName evidence="3">Type II toxin-antitoxin system HicA family toxin</fullName>
    </recommendedName>
</protein>
<dbReference type="EMBL" id="CP047363">
    <property type="protein sequence ID" value="QIH78142.1"/>
    <property type="molecule type" value="Genomic_DNA"/>
</dbReference>
<dbReference type="Proteomes" id="UP000501122">
    <property type="component" value="Chromosome"/>
</dbReference>
<evidence type="ECO:0000313" key="2">
    <source>
        <dbReference type="Proteomes" id="UP000501122"/>
    </source>
</evidence>
<gene>
    <name evidence="1" type="ORF">GTN30_05615</name>
</gene>
<sequence length="87" mass="10296">MDGGKMVAREKLFQKVKRNPSNVDKRLFIQLLHKFGFVLDARRGKGGHQCYYHPDFEHIPVRTVNFTKPMRKHHVLTLIRDIEEVLL</sequence>